<dbReference type="Proteomes" id="UP000245444">
    <property type="component" value="Chromosome"/>
</dbReference>
<reference evidence="2 3" key="1">
    <citation type="submission" date="2018-05" db="EMBL/GenBank/DDBJ databases">
        <title>Complete Genome Sequence of Methylobacterium sp. 17Sr1-28.</title>
        <authorList>
            <person name="Srinivasan S."/>
        </authorList>
    </citation>
    <scope>NUCLEOTIDE SEQUENCE [LARGE SCALE GENOMIC DNA]</scope>
    <source>
        <strain evidence="2 3">17Sr1-28</strain>
    </source>
</reference>
<keyword evidence="3" id="KW-1185">Reference proteome</keyword>
<dbReference type="Gene3D" id="1.10.260.40">
    <property type="entry name" value="lambda repressor-like DNA-binding domains"/>
    <property type="match status" value="1"/>
</dbReference>
<dbReference type="InterPro" id="IPR010982">
    <property type="entry name" value="Lambda_DNA-bd_dom_sf"/>
</dbReference>
<dbReference type="GO" id="GO:0003677">
    <property type="term" value="F:DNA binding"/>
    <property type="evidence" value="ECO:0007669"/>
    <property type="project" value="InterPro"/>
</dbReference>
<dbReference type="SUPFAM" id="SSF47413">
    <property type="entry name" value="lambda repressor-like DNA-binding domains"/>
    <property type="match status" value="1"/>
</dbReference>
<feature type="domain" description="HigA2-like helix-turn-helix" evidence="1">
    <location>
        <begin position="13"/>
        <end position="89"/>
    </location>
</feature>
<dbReference type="RefSeq" id="WP_109959001.1">
    <property type="nucleotide sequence ID" value="NZ_CP029553.1"/>
</dbReference>
<proteinExistence type="predicted"/>
<evidence type="ECO:0000259" key="1">
    <source>
        <dbReference type="Pfam" id="PF13744"/>
    </source>
</evidence>
<dbReference type="AlphaFoldDB" id="A0A2U8WM72"/>
<name>A0A2U8WM72_9HYPH</name>
<accession>A0A2U8WM72</accession>
<protein>
    <submittedName>
        <fullName evidence="2">XRE family transcriptional regulator</fullName>
    </submittedName>
</protein>
<dbReference type="KEGG" id="mtea:DK419_10315"/>
<organism evidence="2 3">
    <name type="scientific">Methylobacterium terrae</name>
    <dbReference type="NCBI Taxonomy" id="2202827"/>
    <lineage>
        <taxon>Bacteria</taxon>
        <taxon>Pseudomonadati</taxon>
        <taxon>Pseudomonadota</taxon>
        <taxon>Alphaproteobacteria</taxon>
        <taxon>Hyphomicrobiales</taxon>
        <taxon>Methylobacteriaceae</taxon>
        <taxon>Methylobacterium</taxon>
    </lineage>
</organism>
<dbReference type="Pfam" id="PF13744">
    <property type="entry name" value="HTH_37"/>
    <property type="match status" value="1"/>
</dbReference>
<evidence type="ECO:0000313" key="3">
    <source>
        <dbReference type="Proteomes" id="UP000245444"/>
    </source>
</evidence>
<evidence type="ECO:0000313" key="2">
    <source>
        <dbReference type="EMBL" id="AWN46658.1"/>
    </source>
</evidence>
<dbReference type="InterPro" id="IPR039554">
    <property type="entry name" value="HigA2-like_HTH"/>
</dbReference>
<sequence length="93" mass="10201">MTTEAFASAFDALADDPVEAANMTARADLLLQIRERIRSWALPQVQAAARLNLTRPRLNDWMRGKLDTVSLDARVNIATAAGSVLRIHLEDAA</sequence>
<dbReference type="OrthoDB" id="9788479at2"/>
<dbReference type="EMBL" id="CP029553">
    <property type="protein sequence ID" value="AWN46658.1"/>
    <property type="molecule type" value="Genomic_DNA"/>
</dbReference>
<gene>
    <name evidence="2" type="ORF">DK419_10315</name>
</gene>